<evidence type="ECO:0000313" key="4">
    <source>
        <dbReference type="Proteomes" id="UP000631181"/>
    </source>
</evidence>
<dbReference type="PANTHER" id="PTHR41774">
    <property type="match status" value="1"/>
</dbReference>
<dbReference type="Gene3D" id="3.30.70.120">
    <property type="match status" value="1"/>
</dbReference>
<comment type="caution">
    <text evidence="3">The sequence shown here is derived from an EMBL/GenBank/DDBJ whole genome shotgun (WGS) entry which is preliminary data.</text>
</comment>
<sequence length="133" mass="14713">MPSTTTPSTTTSSSSPPSSTPQYKLIFRVPPSHLEPCKQAVFDAGAGAYPGGMYADCCWEVLGMDQFRPTDKASPFIGQPGQLERVAEYRVETLCVGEDVMRESVKALRKVHPYEQIVIEVVQLVDIDGKEFW</sequence>
<evidence type="ECO:0000256" key="1">
    <source>
        <dbReference type="ARBA" id="ARBA00020998"/>
    </source>
</evidence>
<name>A0A8J8WBJ3_9EURO</name>
<dbReference type="AlphaFoldDB" id="A0A8J8WBJ3"/>
<dbReference type="InterPro" id="IPR036069">
    <property type="entry name" value="DUF34/NIF3_sf"/>
</dbReference>
<dbReference type="OrthoDB" id="15981at2759"/>
<dbReference type="PANTHER" id="PTHR41774:SF1">
    <property type="entry name" value="NGG1P INTERACTING FACTOR NIF3"/>
    <property type="match status" value="1"/>
</dbReference>
<keyword evidence="4" id="KW-1185">Reference proteome</keyword>
<proteinExistence type="predicted"/>
<protein>
    <recommendedName>
        <fullName evidence="1">ATP phosphoribosyltransferase</fullName>
    </recommendedName>
</protein>
<feature type="region of interest" description="Disordered" evidence="2">
    <location>
        <begin position="1"/>
        <end position="22"/>
    </location>
</feature>
<dbReference type="InterPro" id="IPR015867">
    <property type="entry name" value="N-reg_PII/ATP_PRibTrfase_C"/>
</dbReference>
<dbReference type="EMBL" id="WIWV01000002">
    <property type="protein sequence ID" value="KAF7720035.1"/>
    <property type="molecule type" value="Genomic_DNA"/>
</dbReference>
<organism evidence="3 4">
    <name type="scientific">Penicillium ucsense</name>
    <dbReference type="NCBI Taxonomy" id="2839758"/>
    <lineage>
        <taxon>Eukaryota</taxon>
        <taxon>Fungi</taxon>
        <taxon>Dikarya</taxon>
        <taxon>Ascomycota</taxon>
        <taxon>Pezizomycotina</taxon>
        <taxon>Eurotiomycetes</taxon>
        <taxon>Eurotiomycetidae</taxon>
        <taxon>Eurotiales</taxon>
        <taxon>Aspergillaceae</taxon>
        <taxon>Penicillium</taxon>
    </lineage>
</organism>
<reference evidence="3" key="1">
    <citation type="journal article" date="2020" name="Front. Microbiol.">
        <title>Gene regulatory networks of Penicillium echinulatum 2HH and Penicillium oxalicum 114-2 inferred by a computational biology approach.</title>
        <authorList>
            <person name="Lenz A.R."/>
            <person name="Galan-Vasquez E."/>
            <person name="Balbinot E."/>
            <person name="De Abreu F.P."/>
            <person name="De Oliveira N.S."/>
            <person name="Da Rosa L.O."/>
            <person name="De Avila E Silva S."/>
            <person name="Camassola M."/>
            <person name="Dillon A.J.P."/>
            <person name="Perez-Rueda E."/>
        </authorList>
    </citation>
    <scope>NUCLEOTIDE SEQUENCE</scope>
    <source>
        <strain evidence="3">S1M29</strain>
    </source>
</reference>
<dbReference type="Proteomes" id="UP000631181">
    <property type="component" value="Unassembled WGS sequence"/>
</dbReference>
<evidence type="ECO:0000313" key="3">
    <source>
        <dbReference type="EMBL" id="KAF7720035.1"/>
    </source>
</evidence>
<evidence type="ECO:0000256" key="2">
    <source>
        <dbReference type="SAM" id="MobiDB-lite"/>
    </source>
</evidence>
<dbReference type="SUPFAM" id="SSF102705">
    <property type="entry name" value="NIF3 (NGG1p interacting factor 3)-like"/>
    <property type="match status" value="1"/>
</dbReference>
<accession>A0A8J8WBJ3</accession>
<feature type="compositionally biased region" description="Low complexity" evidence="2">
    <location>
        <begin position="1"/>
        <end position="21"/>
    </location>
</feature>
<gene>
    <name evidence="3" type="ORF">PECM_003354</name>
</gene>